<reference evidence="7 8" key="1">
    <citation type="submission" date="2018-10" db="EMBL/GenBank/DDBJ databases">
        <title>Isolation of pseudouridimycin from Streptomyces albus DSM 40763.</title>
        <authorList>
            <person name="Rosenqvist P."/>
            <person name="Metsae-Ketelae M."/>
            <person name="Virta P."/>
        </authorList>
    </citation>
    <scope>NUCLEOTIDE SEQUENCE [LARGE SCALE GENOMIC DNA]</scope>
    <source>
        <strain evidence="7 8">DSM 40763</strain>
    </source>
</reference>
<dbReference type="Pfam" id="PF00534">
    <property type="entry name" value="Glycos_transf_1"/>
    <property type="match status" value="1"/>
</dbReference>
<evidence type="ECO:0000256" key="2">
    <source>
        <dbReference type="ARBA" id="ARBA00022676"/>
    </source>
</evidence>
<evidence type="ECO:0000256" key="1">
    <source>
        <dbReference type="ARBA" id="ARBA00021292"/>
    </source>
</evidence>
<name>A0A8H1L3A9_9ACTN</name>
<keyword evidence="2" id="KW-0328">Glycosyltransferase</keyword>
<evidence type="ECO:0000259" key="5">
    <source>
        <dbReference type="Pfam" id="PF00534"/>
    </source>
</evidence>
<dbReference type="SUPFAM" id="SSF53756">
    <property type="entry name" value="UDP-Glycosyltransferase/glycogen phosphorylase"/>
    <property type="match status" value="1"/>
</dbReference>
<comment type="caution">
    <text evidence="7">The sequence shown here is derived from an EMBL/GenBank/DDBJ whole genome shotgun (WGS) entry which is preliminary data.</text>
</comment>
<proteinExistence type="predicted"/>
<dbReference type="PANTHER" id="PTHR12526:SF627">
    <property type="entry name" value="D-RHAMNOSYLTRANSFERASE WBPZ"/>
    <property type="match status" value="1"/>
</dbReference>
<feature type="compositionally biased region" description="Low complexity" evidence="4">
    <location>
        <begin position="460"/>
        <end position="473"/>
    </location>
</feature>
<feature type="compositionally biased region" description="Low complexity" evidence="4">
    <location>
        <begin position="894"/>
        <end position="904"/>
    </location>
</feature>
<keyword evidence="3 7" id="KW-0808">Transferase</keyword>
<evidence type="ECO:0000256" key="3">
    <source>
        <dbReference type="ARBA" id="ARBA00022679"/>
    </source>
</evidence>
<feature type="region of interest" description="Disordered" evidence="4">
    <location>
        <begin position="862"/>
        <end position="904"/>
    </location>
</feature>
<evidence type="ECO:0000313" key="7">
    <source>
        <dbReference type="EMBL" id="TGG77238.1"/>
    </source>
</evidence>
<feature type="compositionally biased region" description="Low complexity" evidence="4">
    <location>
        <begin position="408"/>
        <end position="418"/>
    </location>
</feature>
<evidence type="ECO:0000313" key="8">
    <source>
        <dbReference type="Proteomes" id="UP000298111"/>
    </source>
</evidence>
<dbReference type="Proteomes" id="UP000298111">
    <property type="component" value="Unassembled WGS sequence"/>
</dbReference>
<dbReference type="EMBL" id="RCIY01000095">
    <property type="protein sequence ID" value="TGG77238.1"/>
    <property type="molecule type" value="Genomic_DNA"/>
</dbReference>
<dbReference type="Pfam" id="PF13439">
    <property type="entry name" value="Glyco_transf_4"/>
    <property type="match status" value="1"/>
</dbReference>
<organism evidence="7 8">
    <name type="scientific">Streptomyces albus</name>
    <dbReference type="NCBI Taxonomy" id="1888"/>
    <lineage>
        <taxon>Bacteria</taxon>
        <taxon>Bacillati</taxon>
        <taxon>Actinomycetota</taxon>
        <taxon>Actinomycetes</taxon>
        <taxon>Kitasatosporales</taxon>
        <taxon>Streptomycetaceae</taxon>
        <taxon>Streptomyces</taxon>
    </lineage>
</organism>
<dbReference type="Gene3D" id="3.40.50.2000">
    <property type="entry name" value="Glycogen Phosphorylase B"/>
    <property type="match status" value="2"/>
</dbReference>
<feature type="domain" description="Glycosyltransferase subfamily 4-like N-terminal" evidence="6">
    <location>
        <begin position="13"/>
        <end position="194"/>
    </location>
</feature>
<feature type="compositionally biased region" description="Low complexity" evidence="4">
    <location>
        <begin position="487"/>
        <end position="520"/>
    </location>
</feature>
<dbReference type="AlphaFoldDB" id="A0A8H1L3A9"/>
<feature type="region of interest" description="Disordered" evidence="4">
    <location>
        <begin position="388"/>
        <end position="534"/>
    </location>
</feature>
<dbReference type="GeneID" id="75183355"/>
<evidence type="ECO:0000259" key="6">
    <source>
        <dbReference type="Pfam" id="PF13439"/>
    </source>
</evidence>
<feature type="domain" description="Glycosyl transferase family 1" evidence="5">
    <location>
        <begin position="204"/>
        <end position="362"/>
    </location>
</feature>
<dbReference type="InterPro" id="IPR001296">
    <property type="entry name" value="Glyco_trans_1"/>
</dbReference>
<feature type="compositionally biased region" description="Pro residues" evidence="4">
    <location>
        <begin position="397"/>
        <end position="407"/>
    </location>
</feature>
<gene>
    <name evidence="7" type="ORF">D8771_27380</name>
</gene>
<sequence>MKIVFLLDNAYGIGGTIRSTVNLSRALAARHRVEVVSLRRSREETSLVFDPRVRLSSLIDLRRTSPDYDGDNPDYHRPSERFTEGRDHFERGIATRLGDLRMRELLAGLDADVVIGTRPKINDYLAAYGTDRYVRIGQEHLTHRMHSDHIRTHQDAALARLDAFVTVSYADAADYRAALPDVPARITCIPNAVPAADVEPCQGQARLVVAAGRLIKVKRYDRLLRAFALVAERHPDWTLRLYGRGPQHDALQALRDELGLCDRAFLMGVHSPIEPEWAKGSVAAVSSDAESFGMTLVEAMHCGVPVVSTDCPYGPGEIIDNGRDGLLAPLGPTEDASVRAYADALLHLIENPDLRARMGRAALEKAARYDPERIAAEYEQLMTDLIGARPRPHHPAPARPEPEPTTPEPTSGTAAATPKSGHQHAEESRRRPAAPESGHQHATPESAHQPAARGATGQHTAPASTSTSESASGAGSGRGSAPPPTSGPGSASGSAAPGDPGARQAAGGAPPTAASAPEAAQEARDRAPSARHAPAPALRARVLRAARRVLPGALVPLVRPLWRAARTHRAGAAPAKGMRRPLARARSGADGSLLLRLRADTLPQGPARLSLRARHRDDTPPVTVPLPPAGEADGDGWVEVRLTRSAVSLSEARWDVFVERVSDGRGRRVKALMVETARLLTMPPPQRADGTLEPWVPYATGDGYLAVRVWSRARHAEVTALAPGEHGYLLTARLYGQASRPELSARTVELSGGPVLAAVPRHDPGQAFEFPGRYGTEPDTVRLELPYELPVAFAHGAREAVWDLWLRPGLGPDRVRLGRILGDLADRKKTDVVPRTPVGDSGTAVQLYFSLNNNLVLALTPHPAPAGEAGTPPAGKAAGETARADTAGGGGQGRSSSPSASASA</sequence>
<protein>
    <recommendedName>
        <fullName evidence="1">D-inositol 3-phosphate glycosyltransferase</fullName>
    </recommendedName>
</protein>
<feature type="compositionally biased region" description="Low complexity" evidence="4">
    <location>
        <begin position="865"/>
        <end position="886"/>
    </location>
</feature>
<dbReference type="RefSeq" id="WP_135567609.1">
    <property type="nucleotide sequence ID" value="NZ_CP103060.1"/>
</dbReference>
<evidence type="ECO:0000256" key="4">
    <source>
        <dbReference type="SAM" id="MobiDB-lite"/>
    </source>
</evidence>
<dbReference type="PANTHER" id="PTHR12526">
    <property type="entry name" value="GLYCOSYLTRANSFERASE"/>
    <property type="match status" value="1"/>
</dbReference>
<dbReference type="InterPro" id="IPR028098">
    <property type="entry name" value="Glyco_trans_4-like_N"/>
</dbReference>
<dbReference type="GO" id="GO:0016757">
    <property type="term" value="F:glycosyltransferase activity"/>
    <property type="evidence" value="ECO:0007669"/>
    <property type="project" value="UniProtKB-KW"/>
</dbReference>
<accession>A0A8H1L3A9</accession>